<dbReference type="InterPro" id="IPR013595">
    <property type="entry name" value="Pept_S33_TAP-like_C"/>
</dbReference>
<dbReference type="InterPro" id="IPR051601">
    <property type="entry name" value="Serine_prot/Carboxylest_S33"/>
</dbReference>
<dbReference type="EMBL" id="BMMX01000002">
    <property type="protein sequence ID" value="GGK78076.1"/>
    <property type="molecule type" value="Genomic_DNA"/>
</dbReference>
<organism evidence="6 7">
    <name type="scientific">Mangrovihabitans endophyticus</name>
    <dbReference type="NCBI Taxonomy" id="1751298"/>
    <lineage>
        <taxon>Bacteria</taxon>
        <taxon>Bacillati</taxon>
        <taxon>Actinomycetota</taxon>
        <taxon>Actinomycetes</taxon>
        <taxon>Micromonosporales</taxon>
        <taxon>Micromonosporaceae</taxon>
        <taxon>Mangrovihabitans</taxon>
    </lineage>
</organism>
<dbReference type="Pfam" id="PF08386">
    <property type="entry name" value="Abhydrolase_4"/>
    <property type="match status" value="1"/>
</dbReference>
<proteinExistence type="inferred from homology"/>
<gene>
    <name evidence="6" type="ORF">GCM10012284_09990</name>
</gene>
<evidence type="ECO:0000313" key="7">
    <source>
        <dbReference type="Proteomes" id="UP000656042"/>
    </source>
</evidence>
<evidence type="ECO:0000256" key="1">
    <source>
        <dbReference type="ARBA" id="ARBA00010088"/>
    </source>
</evidence>
<accession>A0A8J3FLR1</accession>
<feature type="domain" description="AB hydrolase-1" evidence="4">
    <location>
        <begin position="110"/>
        <end position="309"/>
    </location>
</feature>
<dbReference type="GO" id="GO:0016787">
    <property type="term" value="F:hydrolase activity"/>
    <property type="evidence" value="ECO:0007669"/>
    <property type="project" value="UniProtKB-KW"/>
</dbReference>
<keyword evidence="7" id="KW-1185">Reference proteome</keyword>
<dbReference type="AlphaFoldDB" id="A0A8J3FLR1"/>
<sequence length="530" mass="56353">MSDVTVAPPGVRRRRLRGLSAVVAALSLVTGVAMTALLPADAGTTPAGAVKAPAGLASLRWGACPSATDDARMRCATVRVPLDYRHPQRRAIDVMISRIPAAKPEQRQGAIILNGGGPGANLNIPLVASRLPDLADSYDLIGFDPRGTGHSTPMSCGRTRDELIRDEELELLAFPAADGSIGRNLGYAHRVARQCAAHSGDLLPYLNTADIARDLDRIRVALGEPTVSFYGQSWGTYLGAVYRTLFPSTIDRMVLDSAMDPGRIGYDEFRDFSAGMQDRWPDLADAAVDNAGTVGLGTTPTQVRRNYLALTSRLDRHPVRRDGTAAPVTGNLIRLLTRQYSLNANLADLLGLWAAAVRLDAGTATDADHALVETAATTFVTANLAPGVPDDNWLSIPWAVSCGDQAWPRDARTYARNTAADRSAHPLTAGAPANITPCAAWPVRPAAPATTVTSTGRRNVLILQNRRDPATPLRSAMGMRRALGTDAAFVDIDAGGHGVISQPQPNMCAVFTMHDFFMDGALPAADTTCQ</sequence>
<protein>
    <submittedName>
        <fullName evidence="6">Hydrolase</fullName>
    </submittedName>
</protein>
<dbReference type="InterPro" id="IPR029058">
    <property type="entry name" value="AB_hydrolase_fold"/>
</dbReference>
<dbReference type="PANTHER" id="PTHR43248:SF29">
    <property type="entry name" value="TRIPEPTIDYL AMINOPEPTIDASE"/>
    <property type="match status" value="1"/>
</dbReference>
<dbReference type="Proteomes" id="UP000656042">
    <property type="component" value="Unassembled WGS sequence"/>
</dbReference>
<comment type="caution">
    <text evidence="6">The sequence shown here is derived from an EMBL/GenBank/DDBJ whole genome shotgun (WGS) entry which is preliminary data.</text>
</comment>
<evidence type="ECO:0000313" key="6">
    <source>
        <dbReference type="EMBL" id="GGK78076.1"/>
    </source>
</evidence>
<dbReference type="Pfam" id="PF00561">
    <property type="entry name" value="Abhydrolase_1"/>
    <property type="match status" value="1"/>
</dbReference>
<evidence type="ECO:0000256" key="3">
    <source>
        <dbReference type="ARBA" id="ARBA00022801"/>
    </source>
</evidence>
<feature type="domain" description="Peptidase S33 tripeptidyl aminopeptidase-like C-terminal" evidence="5">
    <location>
        <begin position="435"/>
        <end position="529"/>
    </location>
</feature>
<reference evidence="6" key="1">
    <citation type="journal article" date="2014" name="Int. J. Syst. Evol. Microbiol.">
        <title>Complete genome sequence of Corynebacterium casei LMG S-19264T (=DSM 44701T), isolated from a smear-ripened cheese.</title>
        <authorList>
            <consortium name="US DOE Joint Genome Institute (JGI-PGF)"/>
            <person name="Walter F."/>
            <person name="Albersmeier A."/>
            <person name="Kalinowski J."/>
            <person name="Ruckert C."/>
        </authorList>
    </citation>
    <scope>NUCLEOTIDE SEQUENCE</scope>
    <source>
        <strain evidence="6">CGMCC 4.7299</strain>
    </source>
</reference>
<reference evidence="6" key="2">
    <citation type="submission" date="2020-09" db="EMBL/GenBank/DDBJ databases">
        <authorList>
            <person name="Sun Q."/>
            <person name="Zhou Y."/>
        </authorList>
    </citation>
    <scope>NUCLEOTIDE SEQUENCE</scope>
    <source>
        <strain evidence="6">CGMCC 4.7299</strain>
    </source>
</reference>
<evidence type="ECO:0000259" key="4">
    <source>
        <dbReference type="Pfam" id="PF00561"/>
    </source>
</evidence>
<keyword evidence="3 6" id="KW-0378">Hydrolase</keyword>
<name>A0A8J3FLR1_9ACTN</name>
<keyword evidence="2" id="KW-0732">Signal</keyword>
<dbReference type="RefSeq" id="WP_229715547.1">
    <property type="nucleotide sequence ID" value="NZ_BMMX01000002.1"/>
</dbReference>
<dbReference type="PANTHER" id="PTHR43248">
    <property type="entry name" value="2-SUCCINYL-6-HYDROXY-2,4-CYCLOHEXADIENE-1-CARBOXYLATE SYNTHASE"/>
    <property type="match status" value="1"/>
</dbReference>
<evidence type="ECO:0000256" key="2">
    <source>
        <dbReference type="ARBA" id="ARBA00022729"/>
    </source>
</evidence>
<dbReference type="SUPFAM" id="SSF53474">
    <property type="entry name" value="alpha/beta-Hydrolases"/>
    <property type="match status" value="1"/>
</dbReference>
<comment type="similarity">
    <text evidence="1">Belongs to the peptidase S33 family.</text>
</comment>
<dbReference type="Gene3D" id="3.40.50.1820">
    <property type="entry name" value="alpha/beta hydrolase"/>
    <property type="match status" value="1"/>
</dbReference>
<evidence type="ECO:0000259" key="5">
    <source>
        <dbReference type="Pfam" id="PF08386"/>
    </source>
</evidence>
<dbReference type="InterPro" id="IPR000073">
    <property type="entry name" value="AB_hydrolase_1"/>
</dbReference>